<proteinExistence type="predicted"/>
<dbReference type="HOGENOM" id="CLU_042576_0_1_1"/>
<dbReference type="Pfam" id="PF12078">
    <property type="entry name" value="DUF3557"/>
    <property type="match status" value="1"/>
</dbReference>
<protein>
    <recommendedName>
        <fullName evidence="3">F-box C protein</fullName>
    </recommendedName>
</protein>
<dbReference type="Proteomes" id="UP000008281">
    <property type="component" value="Unassembled WGS sequence"/>
</dbReference>
<dbReference type="OrthoDB" id="5879331at2759"/>
<dbReference type="InterPro" id="IPR021942">
    <property type="entry name" value="DUF3557"/>
</dbReference>
<keyword evidence="2" id="KW-1185">Reference proteome</keyword>
<evidence type="ECO:0000313" key="1">
    <source>
        <dbReference type="EMBL" id="EFP06615.1"/>
    </source>
</evidence>
<evidence type="ECO:0000313" key="2">
    <source>
        <dbReference type="Proteomes" id="UP000008281"/>
    </source>
</evidence>
<reference evidence="1" key="1">
    <citation type="submission" date="2007-07" db="EMBL/GenBank/DDBJ databases">
        <title>PCAP assembly of the Caenorhabditis remanei genome.</title>
        <authorList>
            <consortium name="The Caenorhabditis remanei Sequencing Consortium"/>
            <person name="Wilson R.K."/>
        </authorList>
    </citation>
    <scope>NUCLEOTIDE SEQUENCE [LARGE SCALE GENOMIC DNA]</scope>
    <source>
        <strain evidence="1">PB4641</strain>
    </source>
</reference>
<dbReference type="AlphaFoldDB" id="E3MPN9"/>
<evidence type="ECO:0008006" key="3">
    <source>
        <dbReference type="Google" id="ProtNLM"/>
    </source>
</evidence>
<gene>
    <name evidence="1" type="ORF">CRE_12004</name>
</gene>
<dbReference type="PANTHER" id="PTHR31379">
    <property type="entry name" value="F-BOX C PROTEIN-RELATED-RELATED"/>
    <property type="match status" value="1"/>
</dbReference>
<name>E3MPN9_CAERE</name>
<organism evidence="2">
    <name type="scientific">Caenorhabditis remanei</name>
    <name type="common">Caenorhabditis vulgaris</name>
    <dbReference type="NCBI Taxonomy" id="31234"/>
    <lineage>
        <taxon>Eukaryota</taxon>
        <taxon>Metazoa</taxon>
        <taxon>Ecdysozoa</taxon>
        <taxon>Nematoda</taxon>
        <taxon>Chromadorea</taxon>
        <taxon>Rhabditida</taxon>
        <taxon>Rhabditina</taxon>
        <taxon>Rhabditomorpha</taxon>
        <taxon>Rhabditoidea</taxon>
        <taxon>Rhabditidae</taxon>
        <taxon>Peloderinae</taxon>
        <taxon>Caenorhabditis</taxon>
    </lineage>
</organism>
<dbReference type="InParanoid" id="E3MPN9"/>
<dbReference type="eggNOG" id="ENOG502R8R9">
    <property type="taxonomic scope" value="Eukaryota"/>
</dbReference>
<dbReference type="EMBL" id="DS268464">
    <property type="protein sequence ID" value="EFP06615.1"/>
    <property type="molecule type" value="Genomic_DNA"/>
</dbReference>
<sequence length="454" mass="52566">MTTRPKPLFYETAKCVVLYMDVNVRLQLYCRCPLFRTVHRNQTLRIRDLNVRPDNFEIDGTIYRLGVITQYTDTPNPRSVVLDNAKGGIQEHVDIYGLPPRQTQDQAENMETDNTQMIRLRDSIARIEQDLEPGSSNNIERLNLILEAYNMRINNTPPPYRHYLQFTISTGKLVKIERVVYDKQFGIGKEYIDKMVFGNKKLQVEYLQIGGDKYLSNWGNRIGIQHGPPRHEPLFDNTPQTDSVKPLLSIRSLEVGVLKVTGILTNALHSLRPILSQTQLKELIAVSYKHTFPEDPIVNTAQFLRIANNTLISVLSNRPNHRIHIDTVSILNDNNLINLVNEWKKREIRVGTYYSMGEADHSIVDIFRRFRKIPGAKFGENEETSFFFQFLVLIILNCRLTELSECIIIPMGNDTELNVYCSVPDEEEKEYCSLEYIVKIKWQPRGYARANEDM</sequence>
<dbReference type="PANTHER" id="PTHR31379:SF1">
    <property type="entry name" value="F-BOX C PROTEIN-RELATED"/>
    <property type="match status" value="1"/>
</dbReference>
<accession>E3MPN9</accession>